<dbReference type="GO" id="GO:0071949">
    <property type="term" value="F:FAD binding"/>
    <property type="evidence" value="ECO:0007669"/>
    <property type="project" value="InterPro"/>
</dbReference>
<proteinExistence type="predicted"/>
<dbReference type="Proteomes" id="UP000318710">
    <property type="component" value="Unassembled WGS sequence"/>
</dbReference>
<dbReference type="InterPro" id="IPR051104">
    <property type="entry name" value="FAD_monoxygenase"/>
</dbReference>
<dbReference type="PRINTS" id="PR00420">
    <property type="entry name" value="RNGMNOXGNASE"/>
</dbReference>
<keyword evidence="3" id="KW-0560">Oxidoreductase</keyword>
<dbReference type="SUPFAM" id="SSF54373">
    <property type="entry name" value="FAD-linked reductases, C-terminal domain"/>
    <property type="match status" value="1"/>
</dbReference>
<dbReference type="SUPFAM" id="SSF51905">
    <property type="entry name" value="FAD/NAD(P)-binding domain"/>
    <property type="match status" value="1"/>
</dbReference>
<dbReference type="GO" id="GO:0016491">
    <property type="term" value="F:oxidoreductase activity"/>
    <property type="evidence" value="ECO:0007669"/>
    <property type="project" value="UniProtKB-KW"/>
</dbReference>
<feature type="domain" description="FAD-binding" evidence="4">
    <location>
        <begin position="7"/>
        <end position="303"/>
    </location>
</feature>
<evidence type="ECO:0000313" key="6">
    <source>
        <dbReference type="Proteomes" id="UP000318710"/>
    </source>
</evidence>
<evidence type="ECO:0000256" key="2">
    <source>
        <dbReference type="ARBA" id="ARBA00022827"/>
    </source>
</evidence>
<gene>
    <name evidence="5" type="ORF">EVA93_02165</name>
</gene>
<sequence length="376" mass="43248">MKNYSNHVAVIGAGIAGLTLGNILRINNIPCVVFEKSNNVKEQGAGISISYNGLKVLDYLNVLEAFNSISRQPKKAIFFSNNNKIKHISTDVTTASRKNLYKVLLDNYLSLKGEIYFNHELQNINQYRNKIFFSNNNSYHVSHIAACDGIKSTCQSILSTSFVKPIYSGYYIWRTIFEYDQENIHFHLGSNFHVVTYPIDKKRISLVAAIKSKNKEIESWKQEGDLDDLLTEVPHSILNRYQSIKKNDGVYKWGVYIRPNALTLIDKNISYLGDSAHPMVPFIGQGACMSLEDAYTYGYMLSKYNNDLPKAQNEYNKFRINRVKSIYTKSLNQGKLNHLSNPFLVYLRNILMKYTNVIKYRTNQIWSYDVTSMLKK</sequence>
<reference evidence="5 6" key="1">
    <citation type="submission" date="2019-02" db="EMBL/GenBank/DDBJ databases">
        <title>Prokaryotic population dynamics and viral predation in marine succession experiment using metagenomics: the confinement effect.</title>
        <authorList>
            <person name="Haro-Moreno J.M."/>
            <person name="Rodriguez-Valera F."/>
            <person name="Lopez-Perez M."/>
        </authorList>
    </citation>
    <scope>NUCLEOTIDE SEQUENCE [LARGE SCALE GENOMIC DNA]</scope>
    <source>
        <strain evidence="5">MED-G160</strain>
    </source>
</reference>
<evidence type="ECO:0000256" key="3">
    <source>
        <dbReference type="ARBA" id="ARBA00023002"/>
    </source>
</evidence>
<accession>A0A520N360</accession>
<dbReference type="InterPro" id="IPR036188">
    <property type="entry name" value="FAD/NAD-bd_sf"/>
</dbReference>
<dbReference type="InterPro" id="IPR002938">
    <property type="entry name" value="FAD-bd"/>
</dbReference>
<organism evidence="5 6">
    <name type="scientific">SAR86 cluster bacterium</name>
    <dbReference type="NCBI Taxonomy" id="2030880"/>
    <lineage>
        <taxon>Bacteria</taxon>
        <taxon>Pseudomonadati</taxon>
        <taxon>Pseudomonadota</taxon>
        <taxon>Gammaproteobacteria</taxon>
        <taxon>SAR86 cluster</taxon>
    </lineage>
</organism>
<dbReference type="GO" id="GO:0044550">
    <property type="term" value="P:secondary metabolite biosynthetic process"/>
    <property type="evidence" value="ECO:0007669"/>
    <property type="project" value="TreeGrafter"/>
</dbReference>
<dbReference type="Pfam" id="PF01494">
    <property type="entry name" value="FAD_binding_3"/>
    <property type="match status" value="1"/>
</dbReference>
<keyword evidence="2" id="KW-0274">FAD</keyword>
<dbReference type="PANTHER" id="PTHR46720:SF3">
    <property type="entry name" value="FAD-BINDING DOMAIN-CONTAINING PROTEIN-RELATED"/>
    <property type="match status" value="1"/>
</dbReference>
<keyword evidence="1" id="KW-0285">Flavoprotein</keyword>
<dbReference type="Gene3D" id="3.50.50.60">
    <property type="entry name" value="FAD/NAD(P)-binding domain"/>
    <property type="match status" value="1"/>
</dbReference>
<dbReference type="EMBL" id="SHBF01000008">
    <property type="protein sequence ID" value="RZO27913.1"/>
    <property type="molecule type" value="Genomic_DNA"/>
</dbReference>
<evidence type="ECO:0000259" key="4">
    <source>
        <dbReference type="Pfam" id="PF01494"/>
    </source>
</evidence>
<dbReference type="PANTHER" id="PTHR46720">
    <property type="entry name" value="HYDROXYLASE, PUTATIVE (AFU_ORTHOLOGUE AFUA_3G01460)-RELATED"/>
    <property type="match status" value="1"/>
</dbReference>
<name>A0A520N360_9GAMM</name>
<evidence type="ECO:0000313" key="5">
    <source>
        <dbReference type="EMBL" id="RZO27913.1"/>
    </source>
</evidence>
<protein>
    <recommendedName>
        <fullName evidence="4">FAD-binding domain-containing protein</fullName>
    </recommendedName>
</protein>
<evidence type="ECO:0000256" key="1">
    <source>
        <dbReference type="ARBA" id="ARBA00022630"/>
    </source>
</evidence>
<dbReference type="AlphaFoldDB" id="A0A520N360"/>
<comment type="caution">
    <text evidence="5">The sequence shown here is derived from an EMBL/GenBank/DDBJ whole genome shotgun (WGS) entry which is preliminary data.</text>
</comment>